<dbReference type="Proteomes" id="UP001601059">
    <property type="component" value="Unassembled WGS sequence"/>
</dbReference>
<reference evidence="9 10" key="1">
    <citation type="submission" date="2024-08" db="EMBL/GenBank/DDBJ databases">
        <title>Two novel Cytobacillus novel species.</title>
        <authorList>
            <person name="Liu G."/>
        </authorList>
    </citation>
    <scope>NUCLEOTIDE SEQUENCE [LARGE SCALE GENOMIC DNA]</scope>
    <source>
        <strain evidence="9 10">FJAT-54145</strain>
    </source>
</reference>
<keyword evidence="2" id="KW-0479">Metal-binding</keyword>
<keyword evidence="4" id="KW-0186">Copper</keyword>
<comment type="subcellular location">
    <subcellularLocation>
        <location evidence="1">Cell envelope</location>
    </subcellularLocation>
</comment>
<feature type="compositionally biased region" description="Polar residues" evidence="5">
    <location>
        <begin position="147"/>
        <end position="161"/>
    </location>
</feature>
<accession>A0ABW6KAF2</accession>
<feature type="domain" description="CopC" evidence="8">
    <location>
        <begin position="22"/>
        <end position="113"/>
    </location>
</feature>
<evidence type="ECO:0000256" key="5">
    <source>
        <dbReference type="SAM" id="MobiDB-lite"/>
    </source>
</evidence>
<gene>
    <name evidence="9" type="ORF">ACFYKX_04620</name>
</gene>
<evidence type="ECO:0000259" key="8">
    <source>
        <dbReference type="Pfam" id="PF04234"/>
    </source>
</evidence>
<comment type="caution">
    <text evidence="9">The sequence shown here is derived from an EMBL/GenBank/DDBJ whole genome shotgun (WGS) entry which is preliminary data.</text>
</comment>
<evidence type="ECO:0000256" key="2">
    <source>
        <dbReference type="ARBA" id="ARBA00022723"/>
    </source>
</evidence>
<dbReference type="RefSeq" id="WP_389358495.1">
    <property type="nucleotide sequence ID" value="NZ_JBIACK010000001.1"/>
</dbReference>
<evidence type="ECO:0000313" key="10">
    <source>
        <dbReference type="Proteomes" id="UP001601059"/>
    </source>
</evidence>
<dbReference type="PANTHER" id="PTHR34820:SF4">
    <property type="entry name" value="INNER MEMBRANE PROTEIN YEBZ"/>
    <property type="match status" value="1"/>
</dbReference>
<keyword evidence="3 7" id="KW-0732">Signal</keyword>
<dbReference type="InterPro" id="IPR014755">
    <property type="entry name" value="Cu-Rt/internalin_Ig-like"/>
</dbReference>
<keyword evidence="10" id="KW-1185">Reference proteome</keyword>
<feature type="chain" id="PRO_5046401804" evidence="7">
    <location>
        <begin position="22"/>
        <end position="194"/>
    </location>
</feature>
<sequence length="194" mass="21753">MIKKILLLCFLLFTFAHTGFAHTGLETSFPQDGEVVTEPLQEIVLNFETKIEQGSTFNLTTANGQAISLSTILLNENQMKATVQQPLENGDYQVHWDIIGADGHPIEGEFSFVIEMEQTEEDTKEDANQDTTEEPIEEEQETKDETSANPPTSTELPETDDQQQSFTISILIIILVIMSLISVGTFIIIFKRKN</sequence>
<evidence type="ECO:0000256" key="4">
    <source>
        <dbReference type="ARBA" id="ARBA00023008"/>
    </source>
</evidence>
<dbReference type="EMBL" id="JBIACK010000001">
    <property type="protein sequence ID" value="MFE8699903.1"/>
    <property type="molecule type" value="Genomic_DNA"/>
</dbReference>
<organism evidence="9 10">
    <name type="scientific">Cytobacillus spartinae</name>
    <dbReference type="NCBI Taxonomy" id="3299023"/>
    <lineage>
        <taxon>Bacteria</taxon>
        <taxon>Bacillati</taxon>
        <taxon>Bacillota</taxon>
        <taxon>Bacilli</taxon>
        <taxon>Bacillales</taxon>
        <taxon>Bacillaceae</taxon>
        <taxon>Cytobacillus</taxon>
    </lineage>
</organism>
<dbReference type="Pfam" id="PF04234">
    <property type="entry name" value="CopC"/>
    <property type="match status" value="1"/>
</dbReference>
<evidence type="ECO:0000313" key="9">
    <source>
        <dbReference type="EMBL" id="MFE8699903.1"/>
    </source>
</evidence>
<dbReference type="InterPro" id="IPR032694">
    <property type="entry name" value="CopC/D"/>
</dbReference>
<keyword evidence="6" id="KW-0472">Membrane</keyword>
<feature type="signal peptide" evidence="7">
    <location>
        <begin position="1"/>
        <end position="21"/>
    </location>
</feature>
<dbReference type="InterPro" id="IPR014756">
    <property type="entry name" value="Ig_E-set"/>
</dbReference>
<evidence type="ECO:0000256" key="1">
    <source>
        <dbReference type="ARBA" id="ARBA00004196"/>
    </source>
</evidence>
<keyword evidence="6" id="KW-0812">Transmembrane</keyword>
<keyword evidence="6" id="KW-1133">Transmembrane helix</keyword>
<proteinExistence type="predicted"/>
<dbReference type="InterPro" id="IPR007348">
    <property type="entry name" value="CopC_dom"/>
</dbReference>
<evidence type="ECO:0000256" key="7">
    <source>
        <dbReference type="SAM" id="SignalP"/>
    </source>
</evidence>
<feature type="transmembrane region" description="Helical" evidence="6">
    <location>
        <begin position="166"/>
        <end position="190"/>
    </location>
</feature>
<evidence type="ECO:0000256" key="3">
    <source>
        <dbReference type="ARBA" id="ARBA00022729"/>
    </source>
</evidence>
<protein>
    <submittedName>
        <fullName evidence="9">Copper resistance protein CopC</fullName>
    </submittedName>
</protein>
<feature type="compositionally biased region" description="Acidic residues" evidence="5">
    <location>
        <begin position="131"/>
        <end position="142"/>
    </location>
</feature>
<dbReference type="SUPFAM" id="SSF81296">
    <property type="entry name" value="E set domains"/>
    <property type="match status" value="1"/>
</dbReference>
<dbReference type="PANTHER" id="PTHR34820">
    <property type="entry name" value="INNER MEMBRANE PROTEIN YEBZ"/>
    <property type="match status" value="1"/>
</dbReference>
<feature type="region of interest" description="Disordered" evidence="5">
    <location>
        <begin position="119"/>
        <end position="161"/>
    </location>
</feature>
<dbReference type="Gene3D" id="2.60.40.1220">
    <property type="match status" value="1"/>
</dbReference>
<evidence type="ECO:0000256" key="6">
    <source>
        <dbReference type="SAM" id="Phobius"/>
    </source>
</evidence>
<name>A0ABW6KAF2_9BACI</name>